<reference evidence="2 4" key="3">
    <citation type="submission" date="2017-07" db="EMBL/GenBank/DDBJ databases">
        <title>Prevalence of linear plasmids in Cutibacterium (Propionibacterium) acnes isolates obtained from prostatic tissue.</title>
        <authorList>
            <person name="Davidsson S."/>
            <person name="Carlsson J."/>
            <person name="Molling P."/>
            <person name="Andren O."/>
            <person name="Andersson S.-O."/>
            <person name="Brzuszkiewicz E."/>
            <person name="Poehlein A."/>
            <person name="Al-Zeer M."/>
            <person name="Brinkmann V."/>
            <person name="Scavenius C."/>
            <person name="Nazipi S."/>
            <person name="Soderquist B."/>
            <person name="Bruggemann H."/>
        </authorList>
    </citation>
    <scope>NUCLEOTIDE SEQUENCE [LARGE SCALE GENOMIC DNA]</scope>
    <source>
        <strain evidence="2 4">DSM 753</strain>
    </source>
</reference>
<dbReference type="EMBL" id="NOXF01000019">
    <property type="protein sequence ID" value="PEQ23329.1"/>
    <property type="molecule type" value="Genomic_DNA"/>
</dbReference>
<evidence type="ECO:0000313" key="4">
    <source>
        <dbReference type="Proteomes" id="UP000220611"/>
    </source>
</evidence>
<comment type="caution">
    <text evidence="1">The sequence shown here is derived from an EMBL/GenBank/DDBJ whole genome shotgun (WGS) entry which is preliminary data.</text>
</comment>
<keyword evidence="4" id="KW-1185">Reference proteome</keyword>
<reference evidence="1 3" key="2">
    <citation type="submission" date="2007-08" db="EMBL/GenBank/DDBJ databases">
        <authorList>
            <person name="Fulton L."/>
            <person name="Clifton S."/>
            <person name="Fulton B."/>
            <person name="Xu J."/>
            <person name="Minx P."/>
            <person name="Pepin K.H."/>
            <person name="Johnson M."/>
            <person name="Thiruvilangam P."/>
            <person name="Bhonagiri V."/>
            <person name="Nash W.E."/>
            <person name="Wang C."/>
            <person name="Mardis E.R."/>
            <person name="Wilson R.K."/>
        </authorList>
    </citation>
    <scope>NUCLEOTIDE SEQUENCE [LARGE SCALE GENOMIC DNA]</scope>
    <source>
        <strain evidence="1 3">DSM 753</strain>
    </source>
</reference>
<reference evidence="1 3" key="1">
    <citation type="submission" date="2007-08" db="EMBL/GenBank/DDBJ databases">
        <title>Draft genome sequence of Clostridium leptum (DSM 753).</title>
        <authorList>
            <person name="Sudarsanam P."/>
            <person name="Ley R."/>
            <person name="Guruge J."/>
            <person name="Turnbaugh P.J."/>
            <person name="Mahowald M."/>
            <person name="Liep D."/>
            <person name="Gordon J."/>
        </authorList>
    </citation>
    <scope>NUCLEOTIDE SEQUENCE [LARGE SCALE GENOMIC DNA]</scope>
    <source>
        <strain evidence="1 3">DSM 753</strain>
    </source>
</reference>
<dbReference type="Proteomes" id="UP000003490">
    <property type="component" value="Unassembled WGS sequence"/>
</dbReference>
<accession>A7VPW3</accession>
<gene>
    <name evidence="2" type="ORF">CH238_14360</name>
    <name evidence="1" type="ORF">CLOLEP_00590</name>
</gene>
<dbReference type="EMBL" id="ABCB02000014">
    <property type="protein sequence ID" value="EDO62468.1"/>
    <property type="molecule type" value="Genomic_DNA"/>
</dbReference>
<evidence type="ECO:0000313" key="3">
    <source>
        <dbReference type="Proteomes" id="UP000003490"/>
    </source>
</evidence>
<sequence>MSCKKYVEVTAKFDVDGTVFPLEIQWEDGAKFEIDRILDVRRAASLKAGGTGIRYTCRIRGREKYLWLEETRWFIEAKESD</sequence>
<dbReference type="HOGENOM" id="CLU_148550_1_0_9"/>
<dbReference type="Proteomes" id="UP000220611">
    <property type="component" value="Unassembled WGS sequence"/>
</dbReference>
<protein>
    <submittedName>
        <fullName evidence="1">Uncharacterized protein</fullName>
    </submittedName>
</protein>
<organism evidence="1 3">
    <name type="scientific">[Clostridium] leptum DSM 753</name>
    <dbReference type="NCBI Taxonomy" id="428125"/>
    <lineage>
        <taxon>Bacteria</taxon>
        <taxon>Bacillati</taxon>
        <taxon>Bacillota</taxon>
        <taxon>Clostridia</taxon>
        <taxon>Eubacteriales</taxon>
        <taxon>Oscillospiraceae</taxon>
        <taxon>Oscillospiraceae incertae sedis</taxon>
    </lineage>
</organism>
<evidence type="ECO:0000313" key="2">
    <source>
        <dbReference type="EMBL" id="PEQ23329.1"/>
    </source>
</evidence>
<dbReference type="eggNOG" id="ENOG5033098">
    <property type="taxonomic scope" value="Bacteria"/>
</dbReference>
<dbReference type="AlphaFoldDB" id="A7VPW3"/>
<proteinExistence type="predicted"/>
<dbReference type="OrthoDB" id="1683857at2"/>
<evidence type="ECO:0000313" key="1">
    <source>
        <dbReference type="EMBL" id="EDO62468.1"/>
    </source>
</evidence>
<name>A7VPW3_9FIRM</name>